<dbReference type="Pfam" id="PF13191">
    <property type="entry name" value="AAA_16"/>
    <property type="match status" value="1"/>
</dbReference>
<dbReference type="Gene3D" id="1.25.40.10">
    <property type="entry name" value="Tetratricopeptide repeat domain"/>
    <property type="match status" value="2"/>
</dbReference>
<dbReference type="PANTHER" id="PTHR46082:SF6">
    <property type="entry name" value="AAA+ ATPASE DOMAIN-CONTAINING PROTEIN-RELATED"/>
    <property type="match status" value="1"/>
</dbReference>
<dbReference type="InterPro" id="IPR027417">
    <property type="entry name" value="P-loop_NTPase"/>
</dbReference>
<dbReference type="InterPro" id="IPR011990">
    <property type="entry name" value="TPR-like_helical_dom_sf"/>
</dbReference>
<reference evidence="3" key="2">
    <citation type="submission" date="2023-06" db="EMBL/GenBank/DDBJ databases">
        <authorList>
            <consortium name="Lawrence Berkeley National Laboratory"/>
            <person name="Haridas S."/>
            <person name="Hensen N."/>
            <person name="Bonometti L."/>
            <person name="Westerberg I."/>
            <person name="Brannstrom I.O."/>
            <person name="Guillou S."/>
            <person name="Cros-Aarteil S."/>
            <person name="Calhoun S."/>
            <person name="Kuo A."/>
            <person name="Mondo S."/>
            <person name="Pangilinan J."/>
            <person name="Riley R."/>
            <person name="LaButti K."/>
            <person name="Andreopoulos B."/>
            <person name="Lipzen A."/>
            <person name="Chen C."/>
            <person name="Yanf M."/>
            <person name="Daum C."/>
            <person name="Ng V."/>
            <person name="Clum A."/>
            <person name="Steindorff A."/>
            <person name="Ohm R."/>
            <person name="Martin F."/>
            <person name="Silar P."/>
            <person name="Natvig D."/>
            <person name="Lalanne C."/>
            <person name="Gautier V."/>
            <person name="Ament-velasquez S.L."/>
            <person name="Kruys A."/>
            <person name="Hutchinson M.I."/>
            <person name="Powell A.J."/>
            <person name="Barry K."/>
            <person name="Miller A.N."/>
            <person name="Grigoriev I.V."/>
            <person name="Debuchy R."/>
            <person name="Gladieux P."/>
            <person name="Thoren M.H."/>
            <person name="Johannesson H."/>
        </authorList>
    </citation>
    <scope>NUCLEOTIDE SEQUENCE</scope>
    <source>
        <strain evidence="3">CBS 232.78</strain>
    </source>
</reference>
<evidence type="ECO:0000313" key="3">
    <source>
        <dbReference type="EMBL" id="KAK3381248.1"/>
    </source>
</evidence>
<dbReference type="Pfam" id="PF13424">
    <property type="entry name" value="TPR_12"/>
    <property type="match status" value="3"/>
</dbReference>
<keyword evidence="1" id="KW-0175">Coiled coil</keyword>
<protein>
    <recommendedName>
        <fullName evidence="2">Orc1-like AAA ATPase domain-containing protein</fullName>
    </recommendedName>
</protein>
<keyword evidence="4" id="KW-1185">Reference proteome</keyword>
<dbReference type="SUPFAM" id="SSF52540">
    <property type="entry name" value="P-loop containing nucleoside triphosphate hydrolases"/>
    <property type="match status" value="1"/>
</dbReference>
<gene>
    <name evidence="3" type="ORF">B0H63DRAFT_434637</name>
</gene>
<name>A0AAE0TVR6_9PEZI</name>
<dbReference type="Proteomes" id="UP001285441">
    <property type="component" value="Unassembled WGS sequence"/>
</dbReference>
<dbReference type="InterPro" id="IPR053137">
    <property type="entry name" value="NLR-like"/>
</dbReference>
<evidence type="ECO:0000313" key="4">
    <source>
        <dbReference type="Proteomes" id="UP001285441"/>
    </source>
</evidence>
<reference evidence="3" key="1">
    <citation type="journal article" date="2023" name="Mol. Phylogenet. Evol.">
        <title>Genome-scale phylogeny and comparative genomics of the fungal order Sordariales.</title>
        <authorList>
            <person name="Hensen N."/>
            <person name="Bonometti L."/>
            <person name="Westerberg I."/>
            <person name="Brannstrom I.O."/>
            <person name="Guillou S."/>
            <person name="Cros-Aarteil S."/>
            <person name="Calhoun S."/>
            <person name="Haridas S."/>
            <person name="Kuo A."/>
            <person name="Mondo S."/>
            <person name="Pangilinan J."/>
            <person name="Riley R."/>
            <person name="LaButti K."/>
            <person name="Andreopoulos B."/>
            <person name="Lipzen A."/>
            <person name="Chen C."/>
            <person name="Yan M."/>
            <person name="Daum C."/>
            <person name="Ng V."/>
            <person name="Clum A."/>
            <person name="Steindorff A."/>
            <person name="Ohm R.A."/>
            <person name="Martin F."/>
            <person name="Silar P."/>
            <person name="Natvig D.O."/>
            <person name="Lalanne C."/>
            <person name="Gautier V."/>
            <person name="Ament-Velasquez S.L."/>
            <person name="Kruys A."/>
            <person name="Hutchinson M.I."/>
            <person name="Powell A.J."/>
            <person name="Barry K."/>
            <person name="Miller A.N."/>
            <person name="Grigoriev I.V."/>
            <person name="Debuchy R."/>
            <person name="Gladieux P."/>
            <person name="Hiltunen Thoren M."/>
            <person name="Johannesson H."/>
        </authorList>
    </citation>
    <scope>NUCLEOTIDE SEQUENCE</scope>
    <source>
        <strain evidence="3">CBS 232.78</strain>
    </source>
</reference>
<organism evidence="3 4">
    <name type="scientific">Podospora didyma</name>
    <dbReference type="NCBI Taxonomy" id="330526"/>
    <lineage>
        <taxon>Eukaryota</taxon>
        <taxon>Fungi</taxon>
        <taxon>Dikarya</taxon>
        <taxon>Ascomycota</taxon>
        <taxon>Pezizomycotina</taxon>
        <taxon>Sordariomycetes</taxon>
        <taxon>Sordariomycetidae</taxon>
        <taxon>Sordariales</taxon>
        <taxon>Podosporaceae</taxon>
        <taxon>Podospora</taxon>
    </lineage>
</organism>
<dbReference type="AlphaFoldDB" id="A0AAE0TVR6"/>
<dbReference type="SMART" id="SM00028">
    <property type="entry name" value="TPR"/>
    <property type="match status" value="5"/>
</dbReference>
<accession>A0AAE0TVR6</accession>
<dbReference type="InterPro" id="IPR019734">
    <property type="entry name" value="TPR_rpt"/>
</dbReference>
<evidence type="ECO:0000256" key="1">
    <source>
        <dbReference type="SAM" id="Coils"/>
    </source>
</evidence>
<comment type="caution">
    <text evidence="3">The sequence shown here is derived from an EMBL/GenBank/DDBJ whole genome shotgun (WGS) entry which is preliminary data.</text>
</comment>
<feature type="coiled-coil region" evidence="1">
    <location>
        <begin position="795"/>
        <end position="825"/>
    </location>
</feature>
<dbReference type="PANTHER" id="PTHR46082">
    <property type="entry name" value="ATP/GTP-BINDING PROTEIN-RELATED"/>
    <property type="match status" value="1"/>
</dbReference>
<dbReference type="InterPro" id="IPR041664">
    <property type="entry name" value="AAA_16"/>
</dbReference>
<dbReference type="SUPFAM" id="SSF48452">
    <property type="entry name" value="TPR-like"/>
    <property type="match status" value="3"/>
</dbReference>
<proteinExistence type="predicted"/>
<evidence type="ECO:0000259" key="2">
    <source>
        <dbReference type="Pfam" id="PF13191"/>
    </source>
</evidence>
<dbReference type="EMBL" id="JAULSW010000005">
    <property type="protein sequence ID" value="KAK3381248.1"/>
    <property type="molecule type" value="Genomic_DNA"/>
</dbReference>
<sequence length="1182" mass="131043">MEAGSQAARDGGDEGAIFQMLSLVQSGALNIAPGGEQPTTTINEETNAPKISQFKLGLHLNGAPPVGRFVGRWEELEQLRQHLLPTEQKPGRRVVVLHGHPGLGKTHLSIEFARQHGRNFTSVFWLDGSTQDNLEKSIARLRSCLDVKPQPSRIQESVLPLEHHGQDVDAVLGWFSLPGNGRWLLVVDGFGSEDESPQPYKIESYFPTADHGSILVTARGLTAIPSGAGLRLEGMAAVDAKKLLGEEGREHVQNNDANLAKEALGLLGGHPIALRVAGAFIRETKCTIRDFLETYHHRVGSGLESDENSSTSVPLDMHPSVKTMMIIICDRLRHIDSPAWSLFNLWTYLDNRDLWYGLFSPKSPLPGQSPSLSWYRSAAASPGTFLEGMKTLEAYGISQPVEDPSGHFVHRLILQCAQQALSKVRDPELAWLAVRTVGRAIPDDVEKIEASLKDRLEAHARRCYCLVTTKTAEPYFTSENPFLPDDNIKLDTGLIYFASVLRLGKFLGHIGMTNEAVDLLECVSQAYGNIMGPTSPITLDTINATASVLVAGGKLIEAEKLYLEVLKTCDVAPEGRGSDDFATVRTAHSLAVLQKKLKKYDKSEIHYRRVLDVYVARKGSDDSSTAHIAGELALICGLQEKLDDAAKLYLLALRAQRVSKDIAYVTTLTSISRLVLVAIASEKLVEAEKLAVACLRETEQAPQGLGNIQALEMIEVVREIYTKNGKFDDAERMYVRALESYELFLPAQQKEMADLAYNLANFYTLRGRFEEAEPVVTKALRAYEESLGPDHHYTLDALANLANILNQQGKETEAEKTDLQALERKEKSLGPEHRKTLESVNNMGAFYFGQNKFEKAESFYLRALDGFRKALGENHSVTLGVLTNMSTLYREQSRTQDAAASLLLAVDGYESAILESQNTLQESDKQPMMERNPGSVIFMQYSGTSDKEDLSAFLPGFTAALGSLESLAGTYVREKNSVGAEDLFWRLVKAKTFLGMPISESSHLLSVLLLQRCIMEMTGKEEPMALQTTSTDWPDPSPIWRLIHLVETYGSPELFNILCKTLMQIGDERVRAGLQLEVIFSIEESQSSGRACDRCQTDISPDTGWYVCRSCLKDTDLCEPCFASRREGWESHSCCRHNFYAVFAADMEDEDTSGSDLASWLNDVKMSYATEYEEEEEENSHT</sequence>
<feature type="domain" description="Orc1-like AAA ATPase" evidence="2">
    <location>
        <begin position="68"/>
        <end position="142"/>
    </location>
</feature>
<dbReference type="Gene3D" id="3.40.50.300">
    <property type="entry name" value="P-loop containing nucleotide triphosphate hydrolases"/>
    <property type="match status" value="1"/>
</dbReference>